<dbReference type="AlphaFoldDB" id="A0A2T0WFM1"/>
<feature type="transmembrane region" description="Helical" evidence="2">
    <location>
        <begin position="12"/>
        <end position="32"/>
    </location>
</feature>
<evidence type="ECO:0000313" key="4">
    <source>
        <dbReference type="Proteomes" id="UP000238157"/>
    </source>
</evidence>
<comment type="caution">
    <text evidence="3">The sequence shown here is derived from an EMBL/GenBank/DDBJ whole genome shotgun (WGS) entry which is preliminary data.</text>
</comment>
<feature type="region of interest" description="Disordered" evidence="1">
    <location>
        <begin position="39"/>
        <end position="59"/>
    </location>
</feature>
<proteinExistence type="predicted"/>
<name>A0A2T0WFM1_9BACT</name>
<evidence type="ECO:0000256" key="1">
    <source>
        <dbReference type="SAM" id="MobiDB-lite"/>
    </source>
</evidence>
<organism evidence="3 4">
    <name type="scientific">Mongoliibacter ruber</name>
    <dbReference type="NCBI Taxonomy" id="1750599"/>
    <lineage>
        <taxon>Bacteria</taxon>
        <taxon>Pseudomonadati</taxon>
        <taxon>Bacteroidota</taxon>
        <taxon>Cytophagia</taxon>
        <taxon>Cytophagales</taxon>
        <taxon>Cyclobacteriaceae</taxon>
        <taxon>Mongoliibacter</taxon>
    </lineage>
</organism>
<dbReference type="Proteomes" id="UP000238157">
    <property type="component" value="Unassembled WGS sequence"/>
</dbReference>
<keyword evidence="4" id="KW-1185">Reference proteome</keyword>
<keyword evidence="2" id="KW-0472">Membrane</keyword>
<keyword evidence="2" id="KW-0812">Transmembrane</keyword>
<evidence type="ECO:0000313" key="3">
    <source>
        <dbReference type="EMBL" id="PRY85510.1"/>
    </source>
</evidence>
<gene>
    <name evidence="3" type="ORF">CLW00_11291</name>
</gene>
<feature type="compositionally biased region" description="Basic and acidic residues" evidence="1">
    <location>
        <begin position="40"/>
        <end position="50"/>
    </location>
</feature>
<reference evidence="3 4" key="1">
    <citation type="submission" date="2018-03" db="EMBL/GenBank/DDBJ databases">
        <title>Genomic Encyclopedia of Archaeal and Bacterial Type Strains, Phase II (KMG-II): from individual species to whole genera.</title>
        <authorList>
            <person name="Goeker M."/>
        </authorList>
    </citation>
    <scope>NUCLEOTIDE SEQUENCE [LARGE SCALE GENOMIC DNA]</scope>
    <source>
        <strain evidence="3 4">DSM 27929</strain>
    </source>
</reference>
<dbReference type="EMBL" id="PVTR01000012">
    <property type="protein sequence ID" value="PRY85510.1"/>
    <property type="molecule type" value="Genomic_DNA"/>
</dbReference>
<keyword evidence="2" id="KW-1133">Transmembrane helix</keyword>
<dbReference type="OrthoDB" id="952668at2"/>
<sequence length="215" mass="24424">MAEIRIEKESPKWPWILLILAVVAVLIYVFAFNGTDDQTDERMQQDRNEETTGDFSDTSHAAANNSVVAVYVDYIKDDPDQMGLDHDFTNEALIRLEKATNAMADEIGYDIKKDMDEARTHAVKITKDPFETTHANSIRKSAEILAEVLQNIQERAFSGLANEANEVKNAATAIDPEVLTLDQKEDIKNFFRESADLLEKMNNNAYQMQNHVREQ</sequence>
<dbReference type="RefSeq" id="WP_106135076.1">
    <property type="nucleotide sequence ID" value="NZ_PVTR01000012.1"/>
</dbReference>
<accession>A0A2T0WFM1</accession>
<protein>
    <submittedName>
        <fullName evidence="3">Uncharacterized protein</fullName>
    </submittedName>
</protein>
<evidence type="ECO:0000256" key="2">
    <source>
        <dbReference type="SAM" id="Phobius"/>
    </source>
</evidence>